<feature type="domain" description="Glycine-rich" evidence="2">
    <location>
        <begin position="161"/>
        <end position="407"/>
    </location>
</feature>
<feature type="compositionally biased region" description="Gly residues" evidence="1">
    <location>
        <begin position="455"/>
        <end position="465"/>
    </location>
</feature>
<evidence type="ECO:0000256" key="1">
    <source>
        <dbReference type="SAM" id="MobiDB-lite"/>
    </source>
</evidence>
<dbReference type="Pfam" id="PF21722">
    <property type="entry name" value="Gly_rich_2"/>
    <property type="match status" value="1"/>
</dbReference>
<evidence type="ECO:0000259" key="2">
    <source>
        <dbReference type="Pfam" id="PF21722"/>
    </source>
</evidence>
<feature type="region of interest" description="Disordered" evidence="1">
    <location>
        <begin position="253"/>
        <end position="290"/>
    </location>
</feature>
<feature type="compositionally biased region" description="Gly residues" evidence="1">
    <location>
        <begin position="259"/>
        <end position="290"/>
    </location>
</feature>
<name>A0A8S5SHH4_9CAUD</name>
<protein>
    <recommendedName>
        <fullName evidence="2">Glycine-rich domain-containing protein</fullName>
    </recommendedName>
</protein>
<sequence>MSTKKVIWTEKQSATEFNIVYPRTVAEQVVLNNTINNNLGIEIDSRLDTALEHISDTDKRIRAQGTSTGTSSALELSVPVFTLIDGIMARVKIHTDTAEGVTLNVNATGAKPIIRIDGEPIDLVLKQGTWCIFIYSSTLDSWVFEGWSTKTTVKSAIYTETGSWTVPANVTSATVFVMGGGGGAGGNLTYDSSYTSFGGGGGAGRLKKQQLTITPGQSITVTIGAGGAAGVDRTGSGSSGGIGSNGGTTSFGTLLSATGGNGGDGGSTPASGGGGNGGAGSAGGGGGACSGSGGSGGDGDYCGGGGAASSSSGAKGGNGGIYGGGGGAMSGTRASGGQYGGAGGVTASNLSAVAGTNTTSMSLDFIGEGKAGTNGITENATTERYGGGAGGGGYGGNGGNGGSGAVSLDESAPSYGASGGGGGYGGNGYGHSEMRGHGGGGGGYGGDATGSGGGGYGASNFGRGGNSASNDSTDRAGKSGICIITWTAQEA</sequence>
<dbReference type="InterPro" id="IPR049304">
    <property type="entry name" value="Gly_rich_dom"/>
</dbReference>
<dbReference type="PRINTS" id="PR01228">
    <property type="entry name" value="EGGSHELL"/>
</dbReference>
<proteinExistence type="predicted"/>
<evidence type="ECO:0000313" key="3">
    <source>
        <dbReference type="EMBL" id="DAF50291.1"/>
    </source>
</evidence>
<organism evidence="3">
    <name type="scientific">Siphoviridae sp. ctBCr48</name>
    <dbReference type="NCBI Taxonomy" id="2827802"/>
    <lineage>
        <taxon>Viruses</taxon>
        <taxon>Duplodnaviria</taxon>
        <taxon>Heunggongvirae</taxon>
        <taxon>Uroviricota</taxon>
        <taxon>Caudoviricetes</taxon>
    </lineage>
</organism>
<feature type="region of interest" description="Disordered" evidence="1">
    <location>
        <begin position="455"/>
        <end position="480"/>
    </location>
</feature>
<dbReference type="EMBL" id="BK032595">
    <property type="protein sequence ID" value="DAF50291.1"/>
    <property type="molecule type" value="Genomic_DNA"/>
</dbReference>
<reference evidence="3" key="1">
    <citation type="journal article" date="2021" name="Proc. Natl. Acad. Sci. U.S.A.">
        <title>A Catalog of Tens of Thousands of Viruses from Human Metagenomes Reveals Hidden Associations with Chronic Diseases.</title>
        <authorList>
            <person name="Tisza M.J."/>
            <person name="Buck C.B."/>
        </authorList>
    </citation>
    <scope>NUCLEOTIDE SEQUENCE</scope>
    <source>
        <strain evidence="3">CtBCr48</strain>
    </source>
</reference>
<accession>A0A8S5SHH4</accession>